<dbReference type="STRING" id="487685.SAMN04488696_2797"/>
<dbReference type="AlphaFoldDB" id="A0A1I4UMT1"/>
<organism evidence="2 3">
    <name type="scientific">Methanolobus profundi</name>
    <dbReference type="NCBI Taxonomy" id="487685"/>
    <lineage>
        <taxon>Archaea</taxon>
        <taxon>Methanobacteriati</taxon>
        <taxon>Methanobacteriota</taxon>
        <taxon>Stenosarchaea group</taxon>
        <taxon>Methanomicrobia</taxon>
        <taxon>Methanosarcinales</taxon>
        <taxon>Methanosarcinaceae</taxon>
        <taxon>Methanolobus</taxon>
    </lineage>
</organism>
<dbReference type="OrthoDB" id="376383at2157"/>
<dbReference type="RefSeq" id="WP_091937992.1">
    <property type="nucleotide sequence ID" value="NZ_FOUJ01000007.1"/>
</dbReference>
<accession>A0A1I4UMT1</accession>
<feature type="transmembrane region" description="Helical" evidence="1">
    <location>
        <begin position="131"/>
        <end position="149"/>
    </location>
</feature>
<proteinExistence type="predicted"/>
<evidence type="ECO:0000313" key="2">
    <source>
        <dbReference type="EMBL" id="SFM90292.1"/>
    </source>
</evidence>
<keyword evidence="1" id="KW-1133">Transmembrane helix</keyword>
<dbReference type="EMBL" id="FOUJ01000007">
    <property type="protein sequence ID" value="SFM90292.1"/>
    <property type="molecule type" value="Genomic_DNA"/>
</dbReference>
<evidence type="ECO:0000256" key="1">
    <source>
        <dbReference type="SAM" id="Phobius"/>
    </source>
</evidence>
<keyword evidence="1" id="KW-0812">Transmembrane</keyword>
<protein>
    <submittedName>
        <fullName evidence="2">Uncharacterized protein</fullName>
    </submittedName>
</protein>
<gene>
    <name evidence="2" type="ORF">SAMN04488696_2797</name>
</gene>
<sequence>MQFGKKKSKGKNEKIKALRVRPGLDGIDLVSLDVDDETARDPNYNKEYVLSEATIPFSINGKKPEHVYLLDGGKGVSLKMERSDKEESVGEGEDARKVSLLTLRTSPAKVSAILDTTLMQRAYTLKPDRRTIFIAFFLGIGVGFFTGILF</sequence>
<name>A0A1I4UMT1_9EURY</name>
<reference evidence="3" key="1">
    <citation type="submission" date="2016-10" db="EMBL/GenBank/DDBJ databases">
        <authorList>
            <person name="Varghese N."/>
            <person name="Submissions S."/>
        </authorList>
    </citation>
    <scope>NUCLEOTIDE SEQUENCE [LARGE SCALE GENOMIC DNA]</scope>
    <source>
        <strain evidence="3">Mob M</strain>
    </source>
</reference>
<keyword evidence="1" id="KW-0472">Membrane</keyword>
<evidence type="ECO:0000313" key="3">
    <source>
        <dbReference type="Proteomes" id="UP000198535"/>
    </source>
</evidence>
<dbReference type="Proteomes" id="UP000198535">
    <property type="component" value="Unassembled WGS sequence"/>
</dbReference>
<keyword evidence="3" id="KW-1185">Reference proteome</keyword>